<comment type="caution">
    <text evidence="3">The sequence shown here is derived from an EMBL/GenBank/DDBJ whole genome shotgun (WGS) entry which is preliminary data.</text>
</comment>
<protein>
    <submittedName>
        <fullName evidence="3">Uncharacterized protein</fullName>
    </submittedName>
</protein>
<feature type="region of interest" description="Disordered" evidence="1">
    <location>
        <begin position="1"/>
        <end position="32"/>
    </location>
</feature>
<name>A0ABS2TZU7_9ACTN</name>
<evidence type="ECO:0000313" key="3">
    <source>
        <dbReference type="EMBL" id="MBM9508874.1"/>
    </source>
</evidence>
<organism evidence="3 4">
    <name type="scientific">Actinacidiphila acididurans</name>
    <dbReference type="NCBI Taxonomy" id="2784346"/>
    <lineage>
        <taxon>Bacteria</taxon>
        <taxon>Bacillati</taxon>
        <taxon>Actinomycetota</taxon>
        <taxon>Actinomycetes</taxon>
        <taxon>Kitasatosporales</taxon>
        <taxon>Streptomycetaceae</taxon>
        <taxon>Actinacidiphila</taxon>
    </lineage>
</organism>
<feature type="compositionally biased region" description="Basic and acidic residues" evidence="1">
    <location>
        <begin position="7"/>
        <end position="16"/>
    </location>
</feature>
<proteinExistence type="predicted"/>
<evidence type="ECO:0000256" key="2">
    <source>
        <dbReference type="SAM" id="Phobius"/>
    </source>
</evidence>
<feature type="region of interest" description="Disordered" evidence="1">
    <location>
        <begin position="61"/>
        <end position="84"/>
    </location>
</feature>
<evidence type="ECO:0000313" key="4">
    <source>
        <dbReference type="Proteomes" id="UP000749040"/>
    </source>
</evidence>
<sequence length="202" mass="19922">MPGRVSAPDREDEGGRRRARHGTGRPPGRGSAGSALRAGLLGFLGTLAVVVVVVVAVRAGGGAHSGGGTATPGASRGSSPATATALRGWSSGGGTTAMATLSRDVSAVQDDSSAGDTTSMGQDCVTFQTDLRAAEVYPAVPEATVQAHWSKALSLLAQAAADCSDGATTGNSSLLAKSVTELGSGSTELDLATTRVDELAGN</sequence>
<accession>A0ABS2TZU7</accession>
<keyword evidence="2" id="KW-1133">Transmembrane helix</keyword>
<feature type="transmembrane region" description="Helical" evidence="2">
    <location>
        <begin position="35"/>
        <end position="57"/>
    </location>
</feature>
<feature type="compositionally biased region" description="Gly residues" evidence="1">
    <location>
        <begin position="61"/>
        <end position="70"/>
    </location>
</feature>
<keyword evidence="2" id="KW-0812">Transmembrane</keyword>
<keyword evidence="4" id="KW-1185">Reference proteome</keyword>
<dbReference type="RefSeq" id="WP_205361329.1">
    <property type="nucleotide sequence ID" value="NZ_JADKYB010000021.1"/>
</dbReference>
<keyword evidence="2" id="KW-0472">Membrane</keyword>
<dbReference type="Proteomes" id="UP000749040">
    <property type="component" value="Unassembled WGS sequence"/>
</dbReference>
<evidence type="ECO:0000256" key="1">
    <source>
        <dbReference type="SAM" id="MobiDB-lite"/>
    </source>
</evidence>
<reference evidence="3 4" key="1">
    <citation type="submission" date="2021-01" db="EMBL/GenBank/DDBJ databases">
        <title>Streptomyces acididurans sp. nov., isolated from a peat swamp forest soil.</title>
        <authorList>
            <person name="Chantavorakit T."/>
            <person name="Duangmal K."/>
        </authorList>
    </citation>
    <scope>NUCLEOTIDE SEQUENCE [LARGE SCALE GENOMIC DNA]</scope>
    <source>
        <strain evidence="3 4">KK5PA1</strain>
    </source>
</reference>
<gene>
    <name evidence="3" type="ORF">ITX44_30855</name>
</gene>
<dbReference type="EMBL" id="JADKYB010000021">
    <property type="protein sequence ID" value="MBM9508874.1"/>
    <property type="molecule type" value="Genomic_DNA"/>
</dbReference>